<dbReference type="PANTHER" id="PTHR33343:SF1">
    <property type="entry name" value="LARGE RIBOSOMAL SUBUNIT PROTEIN BL35M"/>
    <property type="match status" value="1"/>
</dbReference>
<dbReference type="HAMAP" id="MF_00514">
    <property type="entry name" value="Ribosomal_bL35"/>
    <property type="match status" value="1"/>
</dbReference>
<gene>
    <name evidence="5 7" type="primary">rpmI</name>
    <name evidence="7" type="ORF">H8709_00195</name>
</gene>
<dbReference type="PROSITE" id="PS00936">
    <property type="entry name" value="RIBOSOMAL_L35"/>
    <property type="match status" value="1"/>
</dbReference>
<dbReference type="Pfam" id="PF01632">
    <property type="entry name" value="Ribosomal_L35p"/>
    <property type="match status" value="1"/>
</dbReference>
<dbReference type="InterPro" id="IPR037229">
    <property type="entry name" value="Ribosomal_bL35_sf"/>
</dbReference>
<keyword evidence="3 5" id="KW-0687">Ribonucleoprotein</keyword>
<comment type="similarity">
    <text evidence="1 5 6">Belongs to the bacterial ribosomal protein bL35 family.</text>
</comment>
<dbReference type="GO" id="GO:0003735">
    <property type="term" value="F:structural constituent of ribosome"/>
    <property type="evidence" value="ECO:0007669"/>
    <property type="project" value="InterPro"/>
</dbReference>
<accession>A0A926I5U2</accession>
<comment type="caution">
    <text evidence="7">The sequence shown here is derived from an EMBL/GenBank/DDBJ whole genome shotgun (WGS) entry which is preliminary data.</text>
</comment>
<dbReference type="InterPro" id="IPR018265">
    <property type="entry name" value="Ribosomal_bL35_CS"/>
</dbReference>
<dbReference type="AlphaFoldDB" id="A0A926I5U2"/>
<reference evidence="7" key="1">
    <citation type="submission" date="2020-08" db="EMBL/GenBank/DDBJ databases">
        <title>Genome public.</title>
        <authorList>
            <person name="Liu C."/>
            <person name="Sun Q."/>
        </authorList>
    </citation>
    <scope>NUCLEOTIDE SEQUENCE</scope>
    <source>
        <strain evidence="7">NSJ-54</strain>
    </source>
</reference>
<keyword evidence="8" id="KW-1185">Reference proteome</keyword>
<sequence>MPKIKTHTGAKKRFKLTKNGKVKRAHAFKSHILNKKSTKRKRGLRKATYADKTNMKQIKLLVPYK</sequence>
<dbReference type="Proteomes" id="UP000660861">
    <property type="component" value="Unassembled WGS sequence"/>
</dbReference>
<dbReference type="PRINTS" id="PR00064">
    <property type="entry name" value="RIBOSOMALL35"/>
</dbReference>
<name>A0A926I5U2_9FIRM</name>
<dbReference type="InterPro" id="IPR021137">
    <property type="entry name" value="Ribosomal_bL35-like"/>
</dbReference>
<evidence type="ECO:0000256" key="6">
    <source>
        <dbReference type="RuleBase" id="RU000568"/>
    </source>
</evidence>
<organism evidence="7 8">
    <name type="scientific">Zongyangia hominis</name>
    <dbReference type="NCBI Taxonomy" id="2763677"/>
    <lineage>
        <taxon>Bacteria</taxon>
        <taxon>Bacillati</taxon>
        <taxon>Bacillota</taxon>
        <taxon>Clostridia</taxon>
        <taxon>Eubacteriales</taxon>
        <taxon>Oscillospiraceae</taxon>
        <taxon>Zongyangia</taxon>
    </lineage>
</organism>
<dbReference type="PANTHER" id="PTHR33343">
    <property type="entry name" value="54S RIBOSOMAL PROTEIN BL35M"/>
    <property type="match status" value="1"/>
</dbReference>
<dbReference type="GO" id="GO:0022625">
    <property type="term" value="C:cytosolic large ribosomal subunit"/>
    <property type="evidence" value="ECO:0007669"/>
    <property type="project" value="TreeGrafter"/>
</dbReference>
<dbReference type="RefSeq" id="WP_191481655.1">
    <property type="nucleotide sequence ID" value="NZ_JACRTC010000001.1"/>
</dbReference>
<dbReference type="FunFam" id="4.10.410.60:FF:000001">
    <property type="entry name" value="50S ribosomal protein L35"/>
    <property type="match status" value="1"/>
</dbReference>
<dbReference type="GO" id="GO:0006412">
    <property type="term" value="P:translation"/>
    <property type="evidence" value="ECO:0007669"/>
    <property type="project" value="UniProtKB-UniRule"/>
</dbReference>
<proteinExistence type="inferred from homology"/>
<evidence type="ECO:0000256" key="3">
    <source>
        <dbReference type="ARBA" id="ARBA00023274"/>
    </source>
</evidence>
<evidence type="ECO:0000256" key="4">
    <source>
        <dbReference type="ARBA" id="ARBA00071664"/>
    </source>
</evidence>
<dbReference type="EMBL" id="JACRTC010000001">
    <property type="protein sequence ID" value="MBC8569249.1"/>
    <property type="molecule type" value="Genomic_DNA"/>
</dbReference>
<dbReference type="InterPro" id="IPR001706">
    <property type="entry name" value="Ribosomal_bL35"/>
</dbReference>
<evidence type="ECO:0000313" key="7">
    <source>
        <dbReference type="EMBL" id="MBC8569249.1"/>
    </source>
</evidence>
<dbReference type="SUPFAM" id="SSF143034">
    <property type="entry name" value="L35p-like"/>
    <property type="match status" value="1"/>
</dbReference>
<dbReference type="Gene3D" id="4.10.410.60">
    <property type="match status" value="1"/>
</dbReference>
<evidence type="ECO:0000256" key="1">
    <source>
        <dbReference type="ARBA" id="ARBA00006598"/>
    </source>
</evidence>
<dbReference type="NCBIfam" id="TIGR00001">
    <property type="entry name" value="rpmI_bact"/>
    <property type="match status" value="1"/>
</dbReference>
<keyword evidence="2 5" id="KW-0689">Ribosomal protein</keyword>
<evidence type="ECO:0000256" key="2">
    <source>
        <dbReference type="ARBA" id="ARBA00022980"/>
    </source>
</evidence>
<evidence type="ECO:0000256" key="5">
    <source>
        <dbReference type="HAMAP-Rule" id="MF_00514"/>
    </source>
</evidence>
<evidence type="ECO:0000313" key="8">
    <source>
        <dbReference type="Proteomes" id="UP000660861"/>
    </source>
</evidence>
<protein>
    <recommendedName>
        <fullName evidence="4 5">Large ribosomal subunit protein bL35</fullName>
    </recommendedName>
</protein>